<gene>
    <name evidence="4" type="ORF">H8702_04025</name>
</gene>
<dbReference type="InterPro" id="IPR058729">
    <property type="entry name" value="Beta-barrel_RND-rel"/>
</dbReference>
<evidence type="ECO:0000313" key="5">
    <source>
        <dbReference type="Proteomes" id="UP000632659"/>
    </source>
</evidence>
<dbReference type="Pfam" id="PF26018">
    <property type="entry name" value="BSH_RND_rel"/>
    <property type="match status" value="1"/>
</dbReference>
<proteinExistence type="predicted"/>
<dbReference type="InterPro" id="IPR058709">
    <property type="entry name" value="BSH_RND-rel"/>
</dbReference>
<feature type="domain" description="RND related beta-barrel" evidence="2">
    <location>
        <begin position="254"/>
        <end position="322"/>
    </location>
</feature>
<keyword evidence="1" id="KW-0812">Transmembrane</keyword>
<evidence type="ECO:0000259" key="3">
    <source>
        <dbReference type="Pfam" id="PF26018"/>
    </source>
</evidence>
<keyword evidence="1" id="KW-0472">Membrane</keyword>
<dbReference type="AlphaFoldDB" id="A0A8J6P388"/>
<accession>A0A8J6P388</accession>
<dbReference type="RefSeq" id="WP_154824464.1">
    <property type="nucleotide sequence ID" value="NZ_JACRTL010000001.1"/>
</dbReference>
<sequence length="403" mass="45203">MSNKLTRVVALILAVFALIYFGYQIYHFFYTPYQTEVTEVYQYVDEVELEGVLLKNEEVISKEHDGVIQYEYHNAKKVVEGSVVGTIYQSEADVSKNLYAKQLDEKISVLQELQTLTNSSGTDLQSIHSAVEREQSDLVYLISQDQYSELSDRSSEFLKQLLKQEKALAPELNFGEELSSLQTERKALEVPEGETVKAPIAGYFTSALDGYEGVITPESLDELSVDAITDLLENTKAGSAPQNAVGKMVASTDWKFAALVKTKDLEKLKEGQKVSLVFSGGSSNRIEAKVEKINKNLEEETSSVLLSSSIMNEDIIDLRKEKPVIYFGSGKGLRVDREAVRMKDGQTGVYINSGRVVRFRKIDIVYSTDDYVISKMSDEDGFLQLYDEVIIEGKDELYDGKPM</sequence>
<dbReference type="Proteomes" id="UP000632659">
    <property type="component" value="Unassembled WGS sequence"/>
</dbReference>
<keyword evidence="5" id="KW-1185">Reference proteome</keyword>
<evidence type="ECO:0000313" key="4">
    <source>
        <dbReference type="EMBL" id="MBC8610293.1"/>
    </source>
</evidence>
<protein>
    <submittedName>
        <fullName evidence="4">HlyD family efflux transporter periplasmic adaptor subunit</fullName>
    </submittedName>
</protein>
<evidence type="ECO:0000259" key="2">
    <source>
        <dbReference type="Pfam" id="PF26011"/>
    </source>
</evidence>
<reference evidence="4" key="1">
    <citation type="submission" date="2020-08" db="EMBL/GenBank/DDBJ databases">
        <title>Genome public.</title>
        <authorList>
            <person name="Liu C."/>
            <person name="Sun Q."/>
        </authorList>
    </citation>
    <scope>NUCLEOTIDE SEQUENCE</scope>
    <source>
        <strain evidence="4">NSJ-15</strain>
    </source>
</reference>
<dbReference type="Pfam" id="PF26011">
    <property type="entry name" value="Beta-barrel_RND_rel"/>
    <property type="match status" value="1"/>
</dbReference>
<feature type="domain" description="RND related barrel-sandwich hybrid" evidence="3">
    <location>
        <begin position="57"/>
        <end position="246"/>
    </location>
</feature>
<dbReference type="EMBL" id="JACRTL010000001">
    <property type="protein sequence ID" value="MBC8610293.1"/>
    <property type="molecule type" value="Genomic_DNA"/>
</dbReference>
<evidence type="ECO:0000256" key="1">
    <source>
        <dbReference type="SAM" id="Phobius"/>
    </source>
</evidence>
<comment type="caution">
    <text evidence="4">The sequence shown here is derived from an EMBL/GenBank/DDBJ whole genome shotgun (WGS) entry which is preliminary data.</text>
</comment>
<organism evidence="4 5">
    <name type="scientific">Massiliimalia timonensis</name>
    <dbReference type="NCBI Taxonomy" id="1987501"/>
    <lineage>
        <taxon>Bacteria</taxon>
        <taxon>Bacillati</taxon>
        <taxon>Bacillota</taxon>
        <taxon>Clostridia</taxon>
        <taxon>Eubacteriales</taxon>
        <taxon>Oscillospiraceae</taxon>
        <taxon>Massiliimalia</taxon>
    </lineage>
</organism>
<name>A0A8J6P388_9FIRM</name>
<feature type="transmembrane region" description="Helical" evidence="1">
    <location>
        <begin position="7"/>
        <end position="26"/>
    </location>
</feature>
<keyword evidence="1" id="KW-1133">Transmembrane helix</keyword>